<organism evidence="1 2">
    <name type="scientific">Ficus carica</name>
    <name type="common">Common fig</name>
    <dbReference type="NCBI Taxonomy" id="3494"/>
    <lineage>
        <taxon>Eukaryota</taxon>
        <taxon>Viridiplantae</taxon>
        <taxon>Streptophyta</taxon>
        <taxon>Embryophyta</taxon>
        <taxon>Tracheophyta</taxon>
        <taxon>Spermatophyta</taxon>
        <taxon>Magnoliopsida</taxon>
        <taxon>eudicotyledons</taxon>
        <taxon>Gunneridae</taxon>
        <taxon>Pentapetalae</taxon>
        <taxon>rosids</taxon>
        <taxon>fabids</taxon>
        <taxon>Rosales</taxon>
        <taxon>Moraceae</taxon>
        <taxon>Ficeae</taxon>
        <taxon>Ficus</taxon>
    </lineage>
</organism>
<reference evidence="1" key="1">
    <citation type="submission" date="2023-07" db="EMBL/GenBank/DDBJ databases">
        <title>draft genome sequence of fig (Ficus carica).</title>
        <authorList>
            <person name="Takahashi T."/>
            <person name="Nishimura K."/>
        </authorList>
    </citation>
    <scope>NUCLEOTIDE SEQUENCE</scope>
</reference>
<name>A0AA88EGF8_FICCA</name>
<accession>A0AA88EGF8</accession>
<gene>
    <name evidence="1" type="ORF">TIFTF001_054550</name>
</gene>
<dbReference type="Proteomes" id="UP001187192">
    <property type="component" value="Unassembled WGS sequence"/>
</dbReference>
<evidence type="ECO:0000313" key="2">
    <source>
        <dbReference type="Proteomes" id="UP001187192"/>
    </source>
</evidence>
<dbReference type="EMBL" id="BTGU01015071">
    <property type="protein sequence ID" value="GMN70936.1"/>
    <property type="molecule type" value="Genomic_DNA"/>
</dbReference>
<proteinExistence type="predicted"/>
<comment type="caution">
    <text evidence="1">The sequence shown here is derived from an EMBL/GenBank/DDBJ whole genome shotgun (WGS) entry which is preliminary data.</text>
</comment>
<protein>
    <submittedName>
        <fullName evidence="1">Uncharacterized protein</fullName>
    </submittedName>
</protein>
<evidence type="ECO:0000313" key="1">
    <source>
        <dbReference type="EMBL" id="GMN70936.1"/>
    </source>
</evidence>
<dbReference type="AlphaFoldDB" id="A0AA88EGF8"/>
<keyword evidence="2" id="KW-1185">Reference proteome</keyword>
<feature type="non-terminal residue" evidence="1">
    <location>
        <position position="57"/>
    </location>
</feature>
<sequence>MIVGDMIADILEAEMVAHAMQADAYVVDHPVLADDAGLGEPQYEVGPIFPEDPIPAV</sequence>